<organism evidence="3 4">
    <name type="scientific">Candidatus Kaiserbacteria bacterium CG10_big_fil_rev_8_21_14_0_10_56_12</name>
    <dbReference type="NCBI Taxonomy" id="1974611"/>
    <lineage>
        <taxon>Bacteria</taxon>
        <taxon>Candidatus Kaiseribacteriota</taxon>
    </lineage>
</organism>
<dbReference type="EMBL" id="PFBL01000011">
    <property type="protein sequence ID" value="PIR83256.1"/>
    <property type="molecule type" value="Genomic_DNA"/>
</dbReference>
<dbReference type="InterPro" id="IPR011765">
    <property type="entry name" value="Pept_M16_N"/>
</dbReference>
<dbReference type="SUPFAM" id="SSF63411">
    <property type="entry name" value="LuxS/MPP-like metallohydrolase"/>
    <property type="match status" value="2"/>
</dbReference>
<accession>A0A2H0UC65</accession>
<dbReference type="InterPro" id="IPR007863">
    <property type="entry name" value="Peptidase_M16_C"/>
</dbReference>
<dbReference type="AlphaFoldDB" id="A0A2H0UC65"/>
<evidence type="ECO:0000313" key="3">
    <source>
        <dbReference type="EMBL" id="PIR83256.1"/>
    </source>
</evidence>
<reference evidence="4" key="1">
    <citation type="submission" date="2017-09" db="EMBL/GenBank/DDBJ databases">
        <title>Depth-based differentiation of microbial function through sediment-hosted aquifers and enrichment of novel symbionts in the deep terrestrial subsurface.</title>
        <authorList>
            <person name="Probst A.J."/>
            <person name="Ladd B."/>
            <person name="Jarett J.K."/>
            <person name="Geller-Mcgrath D.E."/>
            <person name="Sieber C.M.K."/>
            <person name="Emerson J.B."/>
            <person name="Anantharaman K."/>
            <person name="Thomas B.C."/>
            <person name="Malmstrom R."/>
            <person name="Stieglmeier M."/>
            <person name="Klingl A."/>
            <person name="Woyke T."/>
            <person name="Ryan C.M."/>
            <person name="Banfield J.F."/>
        </authorList>
    </citation>
    <scope>NUCLEOTIDE SEQUENCE [LARGE SCALE GENOMIC DNA]</scope>
</reference>
<evidence type="ECO:0000259" key="2">
    <source>
        <dbReference type="Pfam" id="PF05193"/>
    </source>
</evidence>
<name>A0A2H0UC65_9BACT</name>
<dbReference type="Pfam" id="PF00675">
    <property type="entry name" value="Peptidase_M16"/>
    <property type="match status" value="1"/>
</dbReference>
<comment type="caution">
    <text evidence="3">The sequence shown here is derived from an EMBL/GenBank/DDBJ whole genome shotgun (WGS) entry which is preliminary data.</text>
</comment>
<gene>
    <name evidence="3" type="ORF">COU19_01540</name>
</gene>
<dbReference type="PANTHER" id="PTHR11851:SF224">
    <property type="entry name" value="PROCESSING PROTEASE"/>
    <property type="match status" value="1"/>
</dbReference>
<sequence>MSKDFAAVREFALSGGGRLFVAPTNARDLVIVEGSVRGGPNLVPRSERVLPALAAALLDAGTTSRSKNEIRDGLAARGISLEFGSSGDRTRFSGRCFPEDLPRLLNVMCECLNEASFPETEVKTAKALALGALADERSDTRAQAERAFAALLYDASHVNYRPSVPEEEHEVRAASRGKIRGFASTLGRTGLMIAVVGDVVAAPVHAAVTKAFARLDNRILAVPPKKMNRKQAQQQERHIELNDKANVDVLLGAALPVTITHVQYHALRVVAEMLGGGFTAHLMQTLRQRDGLTYGVYARLAGFDDGADGYLKVWASFSPARFAESVALLRKEVDLFFSKGLTELALVQTQERLVGSYLVSLSTTESLALALHCIGQQARELSYLSDFPDIIRAVTRADLHAAVALIPIDKLALVAAGTIGKS</sequence>
<evidence type="ECO:0000313" key="4">
    <source>
        <dbReference type="Proteomes" id="UP000230179"/>
    </source>
</evidence>
<dbReference type="Gene3D" id="3.30.830.10">
    <property type="entry name" value="Metalloenzyme, LuxS/M16 peptidase-like"/>
    <property type="match status" value="2"/>
</dbReference>
<protein>
    <recommendedName>
        <fullName evidence="5">Insulinase family protein</fullName>
    </recommendedName>
</protein>
<feature type="domain" description="Peptidase M16 C-terminal" evidence="2">
    <location>
        <begin position="193"/>
        <end position="352"/>
    </location>
</feature>
<feature type="domain" description="Peptidase M16 N-terminal" evidence="1">
    <location>
        <begin position="60"/>
        <end position="132"/>
    </location>
</feature>
<evidence type="ECO:0008006" key="5">
    <source>
        <dbReference type="Google" id="ProtNLM"/>
    </source>
</evidence>
<dbReference type="Proteomes" id="UP000230179">
    <property type="component" value="Unassembled WGS sequence"/>
</dbReference>
<dbReference type="GO" id="GO:0046872">
    <property type="term" value="F:metal ion binding"/>
    <property type="evidence" value="ECO:0007669"/>
    <property type="project" value="InterPro"/>
</dbReference>
<dbReference type="InterPro" id="IPR011249">
    <property type="entry name" value="Metalloenz_LuxS/M16"/>
</dbReference>
<dbReference type="Pfam" id="PF05193">
    <property type="entry name" value="Peptidase_M16_C"/>
    <property type="match status" value="1"/>
</dbReference>
<proteinExistence type="predicted"/>
<evidence type="ECO:0000259" key="1">
    <source>
        <dbReference type="Pfam" id="PF00675"/>
    </source>
</evidence>
<dbReference type="PANTHER" id="PTHR11851">
    <property type="entry name" value="METALLOPROTEASE"/>
    <property type="match status" value="1"/>
</dbReference>
<dbReference type="InterPro" id="IPR050361">
    <property type="entry name" value="MPP/UQCRC_Complex"/>
</dbReference>